<accession>A0A830EXL0</accession>
<name>A0A830EXL0_9EURY</name>
<dbReference type="OrthoDB" id="255391at2157"/>
<organism evidence="2 3">
    <name type="scientific">Halarchaeum grantii</name>
    <dbReference type="NCBI Taxonomy" id="1193105"/>
    <lineage>
        <taxon>Archaea</taxon>
        <taxon>Methanobacteriati</taxon>
        <taxon>Methanobacteriota</taxon>
        <taxon>Stenosarchaea group</taxon>
        <taxon>Halobacteria</taxon>
        <taxon>Halobacteriales</taxon>
        <taxon>Halobacteriaceae</taxon>
    </lineage>
</organism>
<gene>
    <name evidence="2" type="ORF">GCM10009037_26750</name>
</gene>
<dbReference type="Pfam" id="PF25958">
    <property type="entry name" value="DUF7995"/>
    <property type="match status" value="1"/>
</dbReference>
<dbReference type="AlphaFoldDB" id="A0A830EXL0"/>
<evidence type="ECO:0000313" key="2">
    <source>
        <dbReference type="EMBL" id="GGL41801.1"/>
    </source>
</evidence>
<sequence length="200" mass="21900">MDLLHLVFAVVAARTDIAALAKGSAAHSCLVKKGDTAVHECELVAESDGAPSRTLTNDWGNLPDVAHVESDAGQPLLQQACDRTRWRDDEDSTEHATYLYDDAGHAIDSRQRLAVVRAQAEDALWLVPALALQQSSCPNEQGQQSFSTPSQQALTCQRCERTTPHRFRGVETSPAEQWAGQPIWECRVCEAPRHASTSQN</sequence>
<dbReference type="RefSeq" id="WP_188884189.1">
    <property type="nucleotide sequence ID" value="NZ_BMPF01000005.1"/>
</dbReference>
<feature type="domain" description="DUF7995" evidence="1">
    <location>
        <begin position="5"/>
        <end position="85"/>
    </location>
</feature>
<proteinExistence type="predicted"/>
<dbReference type="Proteomes" id="UP000628840">
    <property type="component" value="Unassembled WGS sequence"/>
</dbReference>
<comment type="caution">
    <text evidence="2">The sequence shown here is derived from an EMBL/GenBank/DDBJ whole genome shotgun (WGS) entry which is preliminary data.</text>
</comment>
<reference evidence="2 3" key="1">
    <citation type="journal article" date="2019" name="Int. J. Syst. Evol. Microbiol.">
        <title>The Global Catalogue of Microorganisms (GCM) 10K type strain sequencing project: providing services to taxonomists for standard genome sequencing and annotation.</title>
        <authorList>
            <consortium name="The Broad Institute Genomics Platform"/>
            <consortium name="The Broad Institute Genome Sequencing Center for Infectious Disease"/>
            <person name="Wu L."/>
            <person name="Ma J."/>
        </authorList>
    </citation>
    <scope>NUCLEOTIDE SEQUENCE [LARGE SCALE GENOMIC DNA]</scope>
    <source>
        <strain evidence="2 3">JCM 19585</strain>
    </source>
</reference>
<dbReference type="InterPro" id="IPR058308">
    <property type="entry name" value="DUF7995"/>
</dbReference>
<protein>
    <recommendedName>
        <fullName evidence="1">DUF7995 domain-containing protein</fullName>
    </recommendedName>
</protein>
<evidence type="ECO:0000313" key="3">
    <source>
        <dbReference type="Proteomes" id="UP000628840"/>
    </source>
</evidence>
<evidence type="ECO:0000259" key="1">
    <source>
        <dbReference type="Pfam" id="PF25958"/>
    </source>
</evidence>
<keyword evidence="3" id="KW-1185">Reference proteome</keyword>
<dbReference type="EMBL" id="BMPF01000005">
    <property type="protein sequence ID" value="GGL41801.1"/>
    <property type="molecule type" value="Genomic_DNA"/>
</dbReference>